<protein>
    <submittedName>
        <fullName evidence="2">Uncharacterized protein</fullName>
    </submittedName>
</protein>
<dbReference type="AlphaFoldDB" id="A0A8C5T2S0"/>
<keyword evidence="3" id="KW-1185">Reference proteome</keyword>
<evidence type="ECO:0000313" key="2">
    <source>
        <dbReference type="Ensembl" id="ENSMCSP00000000840.1"/>
    </source>
</evidence>
<dbReference type="Proteomes" id="UP000694560">
    <property type="component" value="Unplaced"/>
</dbReference>
<evidence type="ECO:0000313" key="3">
    <source>
        <dbReference type="Proteomes" id="UP000694560"/>
    </source>
</evidence>
<proteinExistence type="predicted"/>
<feature type="region of interest" description="Disordered" evidence="1">
    <location>
        <begin position="1"/>
        <end position="23"/>
    </location>
</feature>
<sequence>MLGVWGDKGEPGGLPQSAAPAPSRTVRTFSEKLYMRISRIYLSSLNTDLTSSPDTEASISLCE</sequence>
<organism evidence="2 3">
    <name type="scientific">Malurus cyaneus samueli</name>
    <dbReference type="NCBI Taxonomy" id="2593467"/>
    <lineage>
        <taxon>Eukaryota</taxon>
        <taxon>Metazoa</taxon>
        <taxon>Chordata</taxon>
        <taxon>Craniata</taxon>
        <taxon>Vertebrata</taxon>
        <taxon>Euteleostomi</taxon>
        <taxon>Archelosauria</taxon>
        <taxon>Archosauria</taxon>
        <taxon>Dinosauria</taxon>
        <taxon>Saurischia</taxon>
        <taxon>Theropoda</taxon>
        <taxon>Coelurosauria</taxon>
        <taxon>Aves</taxon>
        <taxon>Neognathae</taxon>
        <taxon>Neoaves</taxon>
        <taxon>Telluraves</taxon>
        <taxon>Australaves</taxon>
        <taxon>Passeriformes</taxon>
        <taxon>Meliphagoidea</taxon>
        <taxon>Maluridae</taxon>
        <taxon>Malurus</taxon>
    </lineage>
</organism>
<name>A0A8C5T2S0_9PASS</name>
<dbReference type="Ensembl" id="ENSMCST00000000860.1">
    <property type="protein sequence ID" value="ENSMCSP00000000840.1"/>
    <property type="gene ID" value="ENSMCSG00000000647.1"/>
</dbReference>
<reference evidence="2" key="2">
    <citation type="submission" date="2025-09" db="UniProtKB">
        <authorList>
            <consortium name="Ensembl"/>
        </authorList>
    </citation>
    <scope>IDENTIFICATION</scope>
</reference>
<accession>A0A8C5T2S0</accession>
<reference evidence="2" key="1">
    <citation type="submission" date="2025-08" db="UniProtKB">
        <authorList>
            <consortium name="Ensembl"/>
        </authorList>
    </citation>
    <scope>IDENTIFICATION</scope>
</reference>
<evidence type="ECO:0000256" key="1">
    <source>
        <dbReference type="SAM" id="MobiDB-lite"/>
    </source>
</evidence>